<dbReference type="Pfam" id="PF00285">
    <property type="entry name" value="Citrate_synt"/>
    <property type="match status" value="1"/>
</dbReference>
<dbReference type="AlphaFoldDB" id="A0A974XHI5"/>
<sequence length="458" mass="51852">MFRYTEMQGGMHMLKELTQMAEKSSYIDPALYTKYEVKRGLRDITGKGVLTGLTEIGEVHSYIICDNEMVPEPGRLFYRGIDVADLTEGFMKENRPGYEETVYLLLFGSLPTRARLEEFNELLADYRTLPRSFVRDMILKAPSKDVMNMLARSVLALYSYDDNADDLSIENVVRQSLGLIAQFPMLAVYSYQAINHYHGNQSLIIHSPKREYSTAENILHLLRPDSSFTPLEAQLLDLALVLHAEHGGGNNSSFTTHVVSSTGTDTYSAIAAALSALKGPRHGGANIKVVQMFDDIKNNVSDWQDEGQLRTYLRRLLNKEGFDRTGLIYGMGHAVYSISDPRAEILKAHCKSLASDKGLDDEFDLHQRIERLAQEVIQEERKIYKGVSANVDFYSGFVYRMLNLPPELLTPIFAISRISGWSAHRIEELVNKGKIIRPAYKSISKRCDYIALDERNNE</sequence>
<evidence type="ECO:0000313" key="7">
    <source>
        <dbReference type="EMBL" id="QSX08850.1"/>
    </source>
</evidence>
<proteinExistence type="inferred from homology"/>
<keyword evidence="8" id="KW-1185">Reference proteome</keyword>
<comment type="catalytic activity">
    <reaction evidence="4">
        <text>oxaloacetate + acetyl-CoA + H2O = citrate + CoA + H(+)</text>
        <dbReference type="Rhea" id="RHEA:16845"/>
        <dbReference type="ChEBI" id="CHEBI:15377"/>
        <dbReference type="ChEBI" id="CHEBI:15378"/>
        <dbReference type="ChEBI" id="CHEBI:16452"/>
        <dbReference type="ChEBI" id="CHEBI:16947"/>
        <dbReference type="ChEBI" id="CHEBI:57287"/>
        <dbReference type="ChEBI" id="CHEBI:57288"/>
        <dbReference type="EC" id="2.3.3.16"/>
    </reaction>
</comment>
<dbReference type="InterPro" id="IPR016142">
    <property type="entry name" value="Citrate_synth-like_lrg_a-sub"/>
</dbReference>
<reference evidence="7" key="1">
    <citation type="submission" date="2021-03" db="EMBL/GenBank/DDBJ databases">
        <title>Alkalibacter marinus sp. nov., isolated from tidal flat sediment.</title>
        <authorList>
            <person name="Namirimu T."/>
            <person name="Yang J.-A."/>
            <person name="Yang S.-H."/>
            <person name="Kim Y.-J."/>
            <person name="Kwon K.K."/>
        </authorList>
    </citation>
    <scope>NUCLEOTIDE SEQUENCE</scope>
    <source>
        <strain evidence="7">ES005</strain>
    </source>
</reference>
<protein>
    <recommendedName>
        <fullName evidence="5">Citrate synthase</fullName>
    </recommendedName>
</protein>
<accession>A0A974XHI5</accession>
<dbReference type="PRINTS" id="PR00143">
    <property type="entry name" value="CITRTSNTHASE"/>
</dbReference>
<dbReference type="InterPro" id="IPR036969">
    <property type="entry name" value="Citrate_synthase_sf"/>
</dbReference>
<evidence type="ECO:0000313" key="8">
    <source>
        <dbReference type="Proteomes" id="UP000663499"/>
    </source>
</evidence>
<gene>
    <name evidence="7" type="ORF">J0B03_01835</name>
</gene>
<dbReference type="NCBIfam" id="NF010635">
    <property type="entry name" value="PRK14032.1"/>
    <property type="match status" value="1"/>
</dbReference>
<feature type="active site" evidence="6">
    <location>
        <position position="392"/>
    </location>
</feature>
<dbReference type="GO" id="GO:0036440">
    <property type="term" value="F:citrate synthase activity"/>
    <property type="evidence" value="ECO:0007669"/>
    <property type="project" value="UniProtKB-EC"/>
</dbReference>
<dbReference type="GO" id="GO:0005829">
    <property type="term" value="C:cytosol"/>
    <property type="evidence" value="ECO:0007669"/>
    <property type="project" value="TreeGrafter"/>
</dbReference>
<dbReference type="InterPro" id="IPR024176">
    <property type="entry name" value="Citrate_synthase_bac-typ"/>
</dbReference>
<organism evidence="7 8">
    <name type="scientific">Alkalibacter rhizosphaerae</name>
    <dbReference type="NCBI Taxonomy" id="2815577"/>
    <lineage>
        <taxon>Bacteria</taxon>
        <taxon>Bacillati</taxon>
        <taxon>Bacillota</taxon>
        <taxon>Clostridia</taxon>
        <taxon>Eubacteriales</taxon>
        <taxon>Eubacteriaceae</taxon>
        <taxon>Alkalibacter</taxon>
    </lineage>
</organism>
<name>A0A974XHI5_9FIRM</name>
<evidence type="ECO:0000256" key="2">
    <source>
        <dbReference type="ARBA" id="ARBA00010566"/>
    </source>
</evidence>
<comment type="similarity">
    <text evidence="2 5">Belongs to the citrate synthase family.</text>
</comment>
<feature type="active site" evidence="6">
    <location>
        <position position="333"/>
    </location>
</feature>
<dbReference type="InterPro" id="IPR016143">
    <property type="entry name" value="Citrate_synth-like_sm_a-sub"/>
</dbReference>
<evidence type="ECO:0000256" key="5">
    <source>
        <dbReference type="PIRNR" id="PIRNR001369"/>
    </source>
</evidence>
<comment type="pathway">
    <text evidence="1">Carbohydrate metabolism; tricarboxylic acid cycle.</text>
</comment>
<dbReference type="EMBL" id="CP071444">
    <property type="protein sequence ID" value="QSX08850.1"/>
    <property type="molecule type" value="Genomic_DNA"/>
</dbReference>
<dbReference type="Gene3D" id="1.10.230.10">
    <property type="entry name" value="Cytochrome P450-Terp, domain 2"/>
    <property type="match status" value="1"/>
</dbReference>
<dbReference type="Gene3D" id="1.10.580.10">
    <property type="entry name" value="Citrate Synthase, domain 1"/>
    <property type="match status" value="1"/>
</dbReference>
<dbReference type="PIRSF" id="PIRSF001369">
    <property type="entry name" value="Citrate_synth"/>
    <property type="match status" value="1"/>
</dbReference>
<dbReference type="SUPFAM" id="SSF48256">
    <property type="entry name" value="Citrate synthase"/>
    <property type="match status" value="1"/>
</dbReference>
<dbReference type="PANTHER" id="PTHR11739">
    <property type="entry name" value="CITRATE SYNTHASE"/>
    <property type="match status" value="1"/>
</dbReference>
<evidence type="ECO:0000256" key="3">
    <source>
        <dbReference type="ARBA" id="ARBA00022679"/>
    </source>
</evidence>
<evidence type="ECO:0000256" key="4">
    <source>
        <dbReference type="ARBA" id="ARBA00049288"/>
    </source>
</evidence>
<evidence type="ECO:0000256" key="6">
    <source>
        <dbReference type="PIRSR" id="PIRSR001369-1"/>
    </source>
</evidence>
<evidence type="ECO:0000256" key="1">
    <source>
        <dbReference type="ARBA" id="ARBA00005163"/>
    </source>
</evidence>
<dbReference type="GO" id="GO:0006099">
    <property type="term" value="P:tricarboxylic acid cycle"/>
    <property type="evidence" value="ECO:0007669"/>
    <property type="project" value="InterPro"/>
</dbReference>
<dbReference type="PANTHER" id="PTHR11739:SF4">
    <property type="entry name" value="CITRATE SYNTHASE, PEROXISOMAL"/>
    <property type="match status" value="1"/>
</dbReference>
<dbReference type="Proteomes" id="UP000663499">
    <property type="component" value="Chromosome"/>
</dbReference>
<dbReference type="GO" id="GO:0005975">
    <property type="term" value="P:carbohydrate metabolic process"/>
    <property type="evidence" value="ECO:0007669"/>
    <property type="project" value="TreeGrafter"/>
</dbReference>
<dbReference type="InterPro" id="IPR002020">
    <property type="entry name" value="Citrate_synthase"/>
</dbReference>
<dbReference type="KEGG" id="alka:J0B03_01835"/>
<keyword evidence="3 5" id="KW-0808">Transferase</keyword>